<dbReference type="Pfam" id="PF00892">
    <property type="entry name" value="EamA"/>
    <property type="match status" value="1"/>
</dbReference>
<feature type="domain" description="EamA" evidence="2">
    <location>
        <begin position="22"/>
        <end position="144"/>
    </location>
</feature>
<feature type="transmembrane region" description="Helical" evidence="1">
    <location>
        <begin position="100"/>
        <end position="120"/>
    </location>
</feature>
<keyword evidence="1" id="KW-0812">Transmembrane</keyword>
<feature type="transmembrane region" description="Helical" evidence="1">
    <location>
        <begin position="127"/>
        <end position="145"/>
    </location>
</feature>
<feature type="transmembrane region" description="Helical" evidence="1">
    <location>
        <begin position="41"/>
        <end position="64"/>
    </location>
</feature>
<dbReference type="PANTHER" id="PTHR22911:SF135">
    <property type="entry name" value="BLR4310 PROTEIN"/>
    <property type="match status" value="1"/>
</dbReference>
<evidence type="ECO:0000256" key="1">
    <source>
        <dbReference type="SAM" id="Phobius"/>
    </source>
</evidence>
<dbReference type="AlphaFoldDB" id="A0A1P8UW70"/>
<dbReference type="STRING" id="1250539.Ga0080574_TMP3320"/>
<dbReference type="InterPro" id="IPR000620">
    <property type="entry name" value="EamA_dom"/>
</dbReference>
<dbReference type="OrthoDB" id="148351at2"/>
<feature type="transmembrane region" description="Helical" evidence="1">
    <location>
        <begin position="182"/>
        <end position="207"/>
    </location>
</feature>
<organism evidence="3 4">
    <name type="scientific">Salipiger abyssi</name>
    <dbReference type="NCBI Taxonomy" id="1250539"/>
    <lineage>
        <taxon>Bacteria</taxon>
        <taxon>Pseudomonadati</taxon>
        <taxon>Pseudomonadota</taxon>
        <taxon>Alphaproteobacteria</taxon>
        <taxon>Rhodobacterales</taxon>
        <taxon>Roseobacteraceae</taxon>
        <taxon>Salipiger</taxon>
    </lineage>
</organism>
<keyword evidence="1" id="KW-1133">Transmembrane helix</keyword>
<dbReference type="SUPFAM" id="SSF103481">
    <property type="entry name" value="Multidrug resistance efflux transporter EmrE"/>
    <property type="match status" value="1"/>
</dbReference>
<dbReference type="InterPro" id="IPR037185">
    <property type="entry name" value="EmrE-like"/>
</dbReference>
<dbReference type="Proteomes" id="UP000187059">
    <property type="component" value="Chromosome"/>
</dbReference>
<keyword evidence="1" id="KW-0472">Membrane</keyword>
<proteinExistence type="predicted"/>
<dbReference type="GO" id="GO:0016020">
    <property type="term" value="C:membrane"/>
    <property type="evidence" value="ECO:0007669"/>
    <property type="project" value="InterPro"/>
</dbReference>
<dbReference type="PANTHER" id="PTHR22911">
    <property type="entry name" value="ACYL-MALONYL CONDENSING ENZYME-RELATED"/>
    <property type="match status" value="1"/>
</dbReference>
<reference evidence="3 4" key="1">
    <citation type="submission" date="2016-04" db="EMBL/GenBank/DDBJ databases">
        <title>Deep-sea bacteria in the southern Pacific.</title>
        <authorList>
            <person name="Tang K."/>
        </authorList>
    </citation>
    <scope>NUCLEOTIDE SEQUENCE [LARGE SCALE GENOMIC DNA]</scope>
    <source>
        <strain evidence="3 4">JLT2014</strain>
    </source>
</reference>
<dbReference type="KEGG" id="paby:Ga0080574_TMP3320"/>
<evidence type="ECO:0000259" key="2">
    <source>
        <dbReference type="Pfam" id="PF00892"/>
    </source>
</evidence>
<accession>A0A1P8UW70</accession>
<dbReference type="RefSeq" id="WP_076702344.1">
    <property type="nucleotide sequence ID" value="NZ_CP015093.1"/>
</dbReference>
<evidence type="ECO:0000313" key="3">
    <source>
        <dbReference type="EMBL" id="APZ53654.1"/>
    </source>
</evidence>
<name>A0A1P8UW70_9RHOB</name>
<evidence type="ECO:0000313" key="4">
    <source>
        <dbReference type="Proteomes" id="UP000187059"/>
    </source>
</evidence>
<gene>
    <name evidence="3" type="ORF">Ga0080574_TMP3320</name>
</gene>
<protein>
    <submittedName>
        <fullName evidence="3">EamA-like transporter family protein</fullName>
    </submittedName>
</protein>
<feature type="transmembrane region" description="Helical" evidence="1">
    <location>
        <begin position="76"/>
        <end position="94"/>
    </location>
</feature>
<dbReference type="EMBL" id="CP015093">
    <property type="protein sequence ID" value="APZ53654.1"/>
    <property type="molecule type" value="Genomic_DNA"/>
</dbReference>
<sequence>MLNAIRGVTGAAPDLSRLGGPAALMALQDALVKLLSAGLPLWQLFFLHSILILPLLAVLILRTGPGRLRPALNRWVLLRSALIVAMYVSFYAALPVLELPVVSAVYYTGPLFIVLFSGLFLREPVAIAQWGAVFAAFVGVLIVLRPTGDEFSMAALIPLASALCYAFAMVTTRGRMGAVDAWILTFSLNIVFAVSGLAGIIVSAVVARPDVYPFLLTAWAPLN</sequence>
<keyword evidence="4" id="KW-1185">Reference proteome</keyword>
<feature type="transmembrane region" description="Helical" evidence="1">
    <location>
        <begin position="151"/>
        <end position="170"/>
    </location>
</feature>